<evidence type="ECO:0000259" key="9">
    <source>
        <dbReference type="PROSITE" id="PS51294"/>
    </source>
</evidence>
<reference evidence="10 11" key="1">
    <citation type="journal article" date="2023" name="Hortic Res">
        <title>Pangenome of water caltrop reveals structural variations and asymmetric subgenome divergence after allopolyploidization.</title>
        <authorList>
            <person name="Zhang X."/>
            <person name="Chen Y."/>
            <person name="Wang L."/>
            <person name="Yuan Y."/>
            <person name="Fang M."/>
            <person name="Shi L."/>
            <person name="Lu R."/>
            <person name="Comes H.P."/>
            <person name="Ma Y."/>
            <person name="Chen Y."/>
            <person name="Huang G."/>
            <person name="Zhou Y."/>
            <person name="Zheng Z."/>
            <person name="Qiu Y."/>
        </authorList>
    </citation>
    <scope>NUCLEOTIDE SEQUENCE [LARGE SCALE GENOMIC DNA]</scope>
    <source>
        <tissue evidence="10">Roots</tissue>
    </source>
</reference>
<keyword evidence="3" id="KW-0805">Transcription regulation</keyword>
<evidence type="ECO:0000313" key="11">
    <source>
        <dbReference type="Proteomes" id="UP001345219"/>
    </source>
</evidence>
<dbReference type="Pfam" id="PF13921">
    <property type="entry name" value="Myb_DNA-bind_6"/>
    <property type="match status" value="1"/>
</dbReference>
<organism evidence="10 11">
    <name type="scientific">Trapa incisa</name>
    <dbReference type="NCBI Taxonomy" id="236973"/>
    <lineage>
        <taxon>Eukaryota</taxon>
        <taxon>Viridiplantae</taxon>
        <taxon>Streptophyta</taxon>
        <taxon>Embryophyta</taxon>
        <taxon>Tracheophyta</taxon>
        <taxon>Spermatophyta</taxon>
        <taxon>Magnoliopsida</taxon>
        <taxon>eudicotyledons</taxon>
        <taxon>Gunneridae</taxon>
        <taxon>Pentapetalae</taxon>
        <taxon>rosids</taxon>
        <taxon>malvids</taxon>
        <taxon>Myrtales</taxon>
        <taxon>Lythraceae</taxon>
        <taxon>Trapa</taxon>
    </lineage>
</organism>
<dbReference type="GO" id="GO:0000981">
    <property type="term" value="F:DNA-binding transcription factor activity, RNA polymerase II-specific"/>
    <property type="evidence" value="ECO:0007669"/>
    <property type="project" value="TreeGrafter"/>
</dbReference>
<name>A0AAN7KS34_9MYRT</name>
<dbReference type="PANTHER" id="PTHR45614:SF259">
    <property type="entry name" value="MYB DOMAIN PROTEIN 89-RELATED"/>
    <property type="match status" value="1"/>
</dbReference>
<dbReference type="InterPro" id="IPR017930">
    <property type="entry name" value="Myb_dom"/>
</dbReference>
<dbReference type="PROSITE" id="PS50090">
    <property type="entry name" value="MYB_LIKE"/>
    <property type="match status" value="2"/>
</dbReference>
<accession>A0AAN7KS34</accession>
<dbReference type="AlphaFoldDB" id="A0AAN7KS34"/>
<evidence type="ECO:0000256" key="4">
    <source>
        <dbReference type="ARBA" id="ARBA00023125"/>
    </source>
</evidence>
<dbReference type="InterPro" id="IPR050560">
    <property type="entry name" value="MYB_TF"/>
</dbReference>
<dbReference type="PANTHER" id="PTHR45614">
    <property type="entry name" value="MYB PROTEIN-RELATED"/>
    <property type="match status" value="1"/>
</dbReference>
<dbReference type="Proteomes" id="UP001345219">
    <property type="component" value="Chromosome 24"/>
</dbReference>
<dbReference type="CDD" id="cd00167">
    <property type="entry name" value="SANT"/>
    <property type="match status" value="2"/>
</dbReference>
<comment type="subcellular location">
    <subcellularLocation>
        <location evidence="1">Nucleus</location>
    </subcellularLocation>
</comment>
<dbReference type="FunFam" id="1.10.10.60:FF:000060">
    <property type="entry name" value="MYB transcription factor"/>
    <property type="match status" value="1"/>
</dbReference>
<feature type="region of interest" description="Disordered" evidence="7">
    <location>
        <begin position="301"/>
        <end position="346"/>
    </location>
</feature>
<dbReference type="GO" id="GO:0000978">
    <property type="term" value="F:RNA polymerase II cis-regulatory region sequence-specific DNA binding"/>
    <property type="evidence" value="ECO:0007669"/>
    <property type="project" value="TreeGrafter"/>
</dbReference>
<dbReference type="SUPFAM" id="SSF46689">
    <property type="entry name" value="Homeodomain-like"/>
    <property type="match status" value="1"/>
</dbReference>
<evidence type="ECO:0000256" key="2">
    <source>
        <dbReference type="ARBA" id="ARBA00022737"/>
    </source>
</evidence>
<feature type="compositionally biased region" description="Polar residues" evidence="7">
    <location>
        <begin position="337"/>
        <end position="346"/>
    </location>
</feature>
<feature type="domain" description="Myb-like" evidence="8">
    <location>
        <begin position="159"/>
        <end position="209"/>
    </location>
</feature>
<feature type="domain" description="HTH myb-type" evidence="9">
    <location>
        <begin position="159"/>
        <end position="213"/>
    </location>
</feature>
<feature type="compositionally biased region" description="Low complexity" evidence="7">
    <location>
        <begin position="245"/>
        <end position="256"/>
    </location>
</feature>
<proteinExistence type="predicted"/>
<evidence type="ECO:0000256" key="5">
    <source>
        <dbReference type="ARBA" id="ARBA00023163"/>
    </source>
</evidence>
<keyword evidence="4" id="KW-0238">DNA-binding</keyword>
<dbReference type="Gene3D" id="1.10.10.60">
    <property type="entry name" value="Homeodomain-like"/>
    <property type="match status" value="2"/>
</dbReference>
<comment type="caution">
    <text evidence="10">The sequence shown here is derived from an EMBL/GenBank/DDBJ whole genome shotgun (WGS) entry which is preliminary data.</text>
</comment>
<dbReference type="SMART" id="SM00717">
    <property type="entry name" value="SANT"/>
    <property type="match status" value="2"/>
</dbReference>
<evidence type="ECO:0000256" key="3">
    <source>
        <dbReference type="ARBA" id="ARBA00023015"/>
    </source>
</evidence>
<feature type="domain" description="Myb-like" evidence="8">
    <location>
        <begin position="112"/>
        <end position="158"/>
    </location>
</feature>
<keyword evidence="5" id="KW-0804">Transcription</keyword>
<keyword evidence="6" id="KW-0539">Nucleus</keyword>
<dbReference type="EMBL" id="JAXIOK010000005">
    <property type="protein sequence ID" value="KAK4770114.1"/>
    <property type="molecule type" value="Genomic_DNA"/>
</dbReference>
<feature type="compositionally biased region" description="Basic and acidic residues" evidence="7">
    <location>
        <begin position="325"/>
        <end position="334"/>
    </location>
</feature>
<keyword evidence="2" id="KW-0677">Repeat</keyword>
<evidence type="ECO:0000259" key="8">
    <source>
        <dbReference type="PROSITE" id="PS50090"/>
    </source>
</evidence>
<dbReference type="GO" id="GO:0005634">
    <property type="term" value="C:nucleus"/>
    <property type="evidence" value="ECO:0007669"/>
    <property type="project" value="UniProtKB-SubCell"/>
</dbReference>
<evidence type="ECO:0000256" key="1">
    <source>
        <dbReference type="ARBA" id="ARBA00004123"/>
    </source>
</evidence>
<evidence type="ECO:0000313" key="10">
    <source>
        <dbReference type="EMBL" id="KAK4770114.1"/>
    </source>
</evidence>
<gene>
    <name evidence="10" type="ORF">SAY87_030646</name>
</gene>
<feature type="domain" description="HTH myb-type" evidence="9">
    <location>
        <begin position="107"/>
        <end position="158"/>
    </location>
</feature>
<keyword evidence="11" id="KW-1185">Reference proteome</keyword>
<dbReference type="InterPro" id="IPR001005">
    <property type="entry name" value="SANT/Myb"/>
</dbReference>
<dbReference type="PROSITE" id="PS51294">
    <property type="entry name" value="HTH_MYB"/>
    <property type="match status" value="2"/>
</dbReference>
<dbReference type="InterPro" id="IPR009057">
    <property type="entry name" value="Homeodomain-like_sf"/>
</dbReference>
<evidence type="ECO:0000256" key="6">
    <source>
        <dbReference type="ARBA" id="ARBA00023242"/>
    </source>
</evidence>
<evidence type="ECO:0000256" key="7">
    <source>
        <dbReference type="SAM" id="MobiDB-lite"/>
    </source>
</evidence>
<sequence>MQMSNLEHMKTWLDPFSGFCNSNFMPRTSDGPPLLSLSGAFPATQFQFLASRRMGQSKEDWNFDPVKSRDGETDERTLRLTAVEDEEDPDIFKASSFNDGEKAGRPTKLCSRGHWRPAEDAKLKELVAQFGPQNWNLIAGHLQGRTGKSCRLRWYNQLDPRINRKAFSDEEEERLVAAHGVYGNKWAMIARLFPGRTDNAVKNHWHVIMARKQRERLQHQSNQFYNSKRRKLVFLPHPHIDSRKNSIISNDSTISSNRRDESPSPCPKLSLSPISSSGGAFTKFLEPDLSPILFAGSLSKRKPVPEDRSSDYSNDMIHHGTGPKKGGEGRRDHGYSGSASKSDVSGTESIMTNNLLLLLTGSSYATENEGAPAGKQPDVPPPFIDFLGVGAK</sequence>
<protein>
    <submittedName>
        <fullName evidence="10">Uncharacterized protein</fullName>
    </submittedName>
</protein>
<feature type="region of interest" description="Disordered" evidence="7">
    <location>
        <begin position="244"/>
        <end position="272"/>
    </location>
</feature>